<evidence type="ECO:0000313" key="5">
    <source>
        <dbReference type="Proteomes" id="UP000007148"/>
    </source>
</evidence>
<evidence type="ECO:0000259" key="3">
    <source>
        <dbReference type="Pfam" id="PF05057"/>
    </source>
</evidence>
<dbReference type="eggNOG" id="ENOG502QVV3">
    <property type="taxonomic scope" value="Eukaryota"/>
</dbReference>
<dbReference type="OMA" id="SIWHPLW"/>
<dbReference type="AlphaFoldDB" id="G4TYP5"/>
<feature type="domain" description="DUF676" evidence="3">
    <location>
        <begin position="77"/>
        <end position="131"/>
    </location>
</feature>
<organism evidence="4 5">
    <name type="scientific">Serendipita indica (strain DSM 11827)</name>
    <name type="common">Root endophyte fungus</name>
    <name type="synonym">Piriformospora indica</name>
    <dbReference type="NCBI Taxonomy" id="1109443"/>
    <lineage>
        <taxon>Eukaryota</taxon>
        <taxon>Fungi</taxon>
        <taxon>Dikarya</taxon>
        <taxon>Basidiomycota</taxon>
        <taxon>Agaricomycotina</taxon>
        <taxon>Agaricomycetes</taxon>
        <taxon>Sebacinales</taxon>
        <taxon>Serendipitaceae</taxon>
        <taxon>Serendipita</taxon>
    </lineage>
</organism>
<name>G4TYP5_SERID</name>
<evidence type="ECO:0000256" key="1">
    <source>
        <dbReference type="ARBA" id="ARBA00007920"/>
    </source>
</evidence>
<dbReference type="PANTHER" id="PTHR11440">
    <property type="entry name" value="LECITHIN-CHOLESTEROL ACYLTRANSFERASE-RELATED"/>
    <property type="match status" value="1"/>
</dbReference>
<dbReference type="Proteomes" id="UP000007148">
    <property type="component" value="Unassembled WGS sequence"/>
</dbReference>
<reference evidence="4 5" key="1">
    <citation type="journal article" date="2011" name="PLoS Pathog.">
        <title>Endophytic Life Strategies Decoded by Genome and Transcriptome Analyses of the Mutualistic Root Symbiont Piriformospora indica.</title>
        <authorList>
            <person name="Zuccaro A."/>
            <person name="Lahrmann U."/>
            <person name="Guldener U."/>
            <person name="Langen G."/>
            <person name="Pfiffi S."/>
            <person name="Biedenkopf D."/>
            <person name="Wong P."/>
            <person name="Samans B."/>
            <person name="Grimm C."/>
            <person name="Basiewicz M."/>
            <person name="Murat C."/>
            <person name="Martin F."/>
            <person name="Kogel K.H."/>
        </authorList>
    </citation>
    <scope>NUCLEOTIDE SEQUENCE [LARGE SCALE GENOMIC DNA]</scope>
    <source>
        <strain evidence="4 5">DSM 11827</strain>
    </source>
</reference>
<sequence>MNNPTVFEPTRAPRNPIVLAHGLYGFDVRGFSTWPSLQIHYWSDVLGILRKKVGAEVIVTRVPSTGSIQERAKTMHDCLQHDAAGRSINFIAHSMGGLDCRQLISNIKPKEYTPLTLTTVSTPHRGSPFMDWLMEIIGIGSVREPIPGIKPVSPAVPLPSSIISFIDSPAYSNLTSNYLKAHFNPSTPDSPNVRYWSVAARTPSMSFFHPLWLPKLILDGYEEKVQKSGKYPNRQYGNDGLVTVESAKWGEFLGVLENCDHWDMRGAGGLSAHHADEAKGAESAVAGSGSNQSTWSWTDWQRFLGVWNQDKSRRDQAALQQQKLQEEDGKARRSQKAQMIATLGDSESKEKIVQEANQKEGGQSPMDSVLDWVVENVPGINAVTAPLKLVTSSTSETKEGKPQIADHGSTKPPRFDLERFYVALSRKLYDEGY</sequence>
<accession>G4TYP5</accession>
<protein>
    <submittedName>
        <fullName evidence="4">Related to TGL2-triacylglycerol lipase</fullName>
    </submittedName>
</protein>
<dbReference type="InterPro" id="IPR029058">
    <property type="entry name" value="AB_hydrolase_fold"/>
</dbReference>
<comment type="caution">
    <text evidence="4">The sequence shown here is derived from an EMBL/GenBank/DDBJ whole genome shotgun (WGS) entry which is preliminary data.</text>
</comment>
<dbReference type="HOGENOM" id="CLU_015536_2_0_1"/>
<feature type="region of interest" description="Disordered" evidence="2">
    <location>
        <begin position="393"/>
        <end position="412"/>
    </location>
</feature>
<keyword evidence="5" id="KW-1185">Reference proteome</keyword>
<evidence type="ECO:0000256" key="2">
    <source>
        <dbReference type="SAM" id="MobiDB-lite"/>
    </source>
</evidence>
<proteinExistence type="inferred from homology"/>
<evidence type="ECO:0000313" key="4">
    <source>
        <dbReference type="EMBL" id="CCA76438.1"/>
    </source>
</evidence>
<dbReference type="InParanoid" id="G4TYP5"/>
<dbReference type="STRING" id="1109443.G4TYP5"/>
<dbReference type="OrthoDB" id="5592486at2759"/>
<dbReference type="EMBL" id="CAFZ01000754">
    <property type="protein sequence ID" value="CCA76438.1"/>
    <property type="molecule type" value="Genomic_DNA"/>
</dbReference>
<dbReference type="Pfam" id="PF05057">
    <property type="entry name" value="DUF676"/>
    <property type="match status" value="1"/>
</dbReference>
<feature type="region of interest" description="Disordered" evidence="2">
    <location>
        <begin position="317"/>
        <end position="349"/>
    </location>
</feature>
<gene>
    <name evidence="4" type="ORF">PIIN_10431</name>
</gene>
<dbReference type="InterPro" id="IPR007751">
    <property type="entry name" value="DUF676_lipase-like"/>
</dbReference>
<dbReference type="Gene3D" id="3.40.50.1820">
    <property type="entry name" value="alpha/beta hydrolase"/>
    <property type="match status" value="1"/>
</dbReference>
<dbReference type="SUPFAM" id="SSF53474">
    <property type="entry name" value="alpha/beta-Hydrolases"/>
    <property type="match status" value="1"/>
</dbReference>
<comment type="similarity">
    <text evidence="1">Belongs to the putative lipase ROG1 family.</text>
</comment>